<evidence type="ECO:0000256" key="3">
    <source>
        <dbReference type="ARBA" id="ARBA00023163"/>
    </source>
</evidence>
<dbReference type="Proteomes" id="UP000536685">
    <property type="component" value="Unassembled WGS sequence"/>
</dbReference>
<gene>
    <name evidence="5" type="ORF">HD599_002382</name>
</gene>
<keyword evidence="1" id="KW-0805">Transcription regulation</keyword>
<organism evidence="5 6">
    <name type="scientific">Conyzicola lurida</name>
    <dbReference type="NCBI Taxonomy" id="1172621"/>
    <lineage>
        <taxon>Bacteria</taxon>
        <taxon>Bacillati</taxon>
        <taxon>Actinomycetota</taxon>
        <taxon>Actinomycetes</taxon>
        <taxon>Micrococcales</taxon>
        <taxon>Microbacteriaceae</taxon>
        <taxon>Conyzicola</taxon>
    </lineage>
</organism>
<evidence type="ECO:0000313" key="5">
    <source>
        <dbReference type="EMBL" id="MBB5844059.1"/>
    </source>
</evidence>
<proteinExistence type="predicted"/>
<dbReference type="InterPro" id="IPR036388">
    <property type="entry name" value="WH-like_DNA-bd_sf"/>
</dbReference>
<sequence length="420" mass="43709">MPTSPLSPSDDLLDDVRGVISQSLLGIAQALSDLLRPAVGHDALVIFTEDCTGRPQKKAGQARIVENVTIAELDVLRGRSAGDPQPARWDDAAIAGGTHPVAVWTADTAAILVLVGVSDEPIAAETAARIARVWQLVALSIRQQVATASPAYLADSRSASRDRASLIADLTDAHATTLESLLVVLRSAQHGDAAARQRAVDIAAAAMVSLRAVSDRDRVLSEEPVHSAFERLRDDLAPLVRHGGLDVEFVPPPAAGRPLPGEVAHAARAVVRGAVLALSDAAAVDRVRIQWDCDGSNLLVDIRDNGAGDLTAETPGLSQLAARVSVLDGSFTVAATAGWGSQLQISLPLDAVAPALNLVGADLTPRERDVLALLAEGARNRAIGSALTISENTVKFHVANLLHKTGTTSRAQLVALVAGG</sequence>
<dbReference type="SUPFAM" id="SSF55874">
    <property type="entry name" value="ATPase domain of HSP90 chaperone/DNA topoisomerase II/histidine kinase"/>
    <property type="match status" value="1"/>
</dbReference>
<evidence type="ECO:0000256" key="1">
    <source>
        <dbReference type="ARBA" id="ARBA00023015"/>
    </source>
</evidence>
<protein>
    <submittedName>
        <fullName evidence="5">DNA-binding CsgD family transcriptional regulator</fullName>
    </submittedName>
</protein>
<dbReference type="Gene3D" id="1.10.10.10">
    <property type="entry name" value="Winged helix-like DNA-binding domain superfamily/Winged helix DNA-binding domain"/>
    <property type="match status" value="1"/>
</dbReference>
<dbReference type="AlphaFoldDB" id="A0A841ARK5"/>
<evidence type="ECO:0000256" key="2">
    <source>
        <dbReference type="ARBA" id="ARBA00023125"/>
    </source>
</evidence>
<keyword evidence="6" id="KW-1185">Reference proteome</keyword>
<dbReference type="Pfam" id="PF00196">
    <property type="entry name" value="GerE"/>
    <property type="match status" value="1"/>
</dbReference>
<dbReference type="InterPro" id="IPR016032">
    <property type="entry name" value="Sig_transdc_resp-reg_C-effctor"/>
</dbReference>
<feature type="domain" description="HTH luxR-type" evidence="4">
    <location>
        <begin position="361"/>
        <end position="420"/>
    </location>
</feature>
<dbReference type="SMART" id="SM00421">
    <property type="entry name" value="HTH_LUXR"/>
    <property type="match status" value="1"/>
</dbReference>
<dbReference type="CDD" id="cd06170">
    <property type="entry name" value="LuxR_C_like"/>
    <property type="match status" value="1"/>
</dbReference>
<evidence type="ECO:0000259" key="4">
    <source>
        <dbReference type="PROSITE" id="PS50043"/>
    </source>
</evidence>
<evidence type="ECO:0000313" key="6">
    <source>
        <dbReference type="Proteomes" id="UP000536685"/>
    </source>
</evidence>
<dbReference type="RefSeq" id="WP_343062039.1">
    <property type="nucleotide sequence ID" value="NZ_JACHMJ010000001.1"/>
</dbReference>
<dbReference type="PANTHER" id="PTHR44688">
    <property type="entry name" value="DNA-BINDING TRANSCRIPTIONAL ACTIVATOR DEVR_DOSR"/>
    <property type="match status" value="1"/>
</dbReference>
<name>A0A841ARK5_9MICO</name>
<dbReference type="PRINTS" id="PR00038">
    <property type="entry name" value="HTHLUXR"/>
</dbReference>
<accession>A0A841ARK5</accession>
<keyword evidence="3" id="KW-0804">Transcription</keyword>
<dbReference type="Gene3D" id="3.30.565.10">
    <property type="entry name" value="Histidine kinase-like ATPase, C-terminal domain"/>
    <property type="match status" value="1"/>
</dbReference>
<dbReference type="InterPro" id="IPR036890">
    <property type="entry name" value="HATPase_C_sf"/>
</dbReference>
<dbReference type="EMBL" id="JACHMJ010000001">
    <property type="protein sequence ID" value="MBB5844059.1"/>
    <property type="molecule type" value="Genomic_DNA"/>
</dbReference>
<keyword evidence="2 5" id="KW-0238">DNA-binding</keyword>
<dbReference type="PROSITE" id="PS00622">
    <property type="entry name" value="HTH_LUXR_1"/>
    <property type="match status" value="1"/>
</dbReference>
<dbReference type="PROSITE" id="PS50043">
    <property type="entry name" value="HTH_LUXR_2"/>
    <property type="match status" value="1"/>
</dbReference>
<dbReference type="GO" id="GO:0006355">
    <property type="term" value="P:regulation of DNA-templated transcription"/>
    <property type="evidence" value="ECO:0007669"/>
    <property type="project" value="InterPro"/>
</dbReference>
<comment type="caution">
    <text evidence="5">The sequence shown here is derived from an EMBL/GenBank/DDBJ whole genome shotgun (WGS) entry which is preliminary data.</text>
</comment>
<dbReference type="PANTHER" id="PTHR44688:SF25">
    <property type="entry name" value="HTH LUXR-TYPE DOMAIN-CONTAINING PROTEIN"/>
    <property type="match status" value="1"/>
</dbReference>
<dbReference type="InterPro" id="IPR000792">
    <property type="entry name" value="Tscrpt_reg_LuxR_C"/>
</dbReference>
<reference evidence="5 6" key="1">
    <citation type="submission" date="2020-08" db="EMBL/GenBank/DDBJ databases">
        <title>Sequencing the genomes of 1000 actinobacteria strains.</title>
        <authorList>
            <person name="Klenk H.-P."/>
        </authorList>
    </citation>
    <scope>NUCLEOTIDE SEQUENCE [LARGE SCALE GENOMIC DNA]</scope>
    <source>
        <strain evidence="5 6">DSM 105784</strain>
    </source>
</reference>
<dbReference type="GO" id="GO:0003677">
    <property type="term" value="F:DNA binding"/>
    <property type="evidence" value="ECO:0007669"/>
    <property type="project" value="UniProtKB-KW"/>
</dbReference>
<dbReference type="SUPFAM" id="SSF46894">
    <property type="entry name" value="C-terminal effector domain of the bipartite response regulators"/>
    <property type="match status" value="1"/>
</dbReference>